<evidence type="ECO:0000313" key="1">
    <source>
        <dbReference type="EMBL" id="KAB0121480.1"/>
    </source>
</evidence>
<dbReference type="EMBL" id="VZEL01000057">
    <property type="protein sequence ID" value="KAB0121480.1"/>
    <property type="molecule type" value="Genomic_DNA"/>
</dbReference>
<protein>
    <submittedName>
        <fullName evidence="1">Uncharacterized protein</fullName>
    </submittedName>
</protein>
<gene>
    <name evidence="1" type="ORF">F7F11_25415</name>
</gene>
<organism evidence="1 2">
    <name type="scientific">Escherichia coli</name>
    <dbReference type="NCBI Taxonomy" id="562"/>
    <lineage>
        <taxon>Bacteria</taxon>
        <taxon>Pseudomonadati</taxon>
        <taxon>Pseudomonadota</taxon>
        <taxon>Gammaproteobacteria</taxon>
        <taxon>Enterobacterales</taxon>
        <taxon>Enterobacteriaceae</taxon>
        <taxon>Escherichia</taxon>
    </lineage>
</organism>
<comment type="caution">
    <text evidence="1">The sequence shown here is derived from an EMBL/GenBank/DDBJ whole genome shotgun (WGS) entry which is preliminary data.</text>
</comment>
<dbReference type="Proteomes" id="UP000327073">
    <property type="component" value="Unassembled WGS sequence"/>
</dbReference>
<sequence length="68" mass="7929">MQLAENPRQGMTTEAKMVIRILLISDHVNRQENTQTQTQMRIIYICLLQKTNITDKTKDTRPLLQQAC</sequence>
<dbReference type="AlphaFoldDB" id="A0A5N3CRT7"/>
<proteinExistence type="predicted"/>
<reference evidence="1 2" key="1">
    <citation type="submission" date="2019-03" db="EMBL/GenBank/DDBJ databases">
        <title>Whole Genome Sequencing of Shiga-Toxin Escherichia coli Strains from Nebraska.</title>
        <authorList>
            <person name="Abdalhamid B."/>
            <person name="Mccutchen E.L."/>
            <person name="Bouska A.C."/>
            <person name="Hinrichs S.H."/>
            <person name="Iwen P.C."/>
        </authorList>
    </citation>
    <scope>NUCLEOTIDE SEQUENCE [LARGE SCALE GENOMIC DNA]</scope>
    <source>
        <strain evidence="1 2">STEC_170836</strain>
    </source>
</reference>
<evidence type="ECO:0000313" key="2">
    <source>
        <dbReference type="Proteomes" id="UP000327073"/>
    </source>
</evidence>
<name>A0A5N3CRT7_ECOLX</name>
<accession>A0A5N3CRT7</accession>